<dbReference type="Proteomes" id="UP001187471">
    <property type="component" value="Unassembled WGS sequence"/>
</dbReference>
<dbReference type="PANTHER" id="PTHR13318:SF86">
    <property type="entry name" value="F-BOX_LRR-REPEAT PROTEIN 10"/>
    <property type="match status" value="1"/>
</dbReference>
<feature type="region of interest" description="Disordered" evidence="1">
    <location>
        <begin position="158"/>
        <end position="210"/>
    </location>
</feature>
<dbReference type="SMART" id="SM00367">
    <property type="entry name" value="LRR_CC"/>
    <property type="match status" value="9"/>
</dbReference>
<feature type="domain" description="F-box/LRR-repeat protein 15-like leucin rich repeat" evidence="3">
    <location>
        <begin position="4"/>
        <end position="108"/>
    </location>
</feature>
<feature type="compositionally biased region" description="Low complexity" evidence="1">
    <location>
        <begin position="192"/>
        <end position="201"/>
    </location>
</feature>
<protein>
    <submittedName>
        <fullName evidence="4">Uncharacterized protein</fullName>
    </submittedName>
</protein>
<evidence type="ECO:0000259" key="2">
    <source>
        <dbReference type="Pfam" id="PF19259"/>
    </source>
</evidence>
<dbReference type="PANTHER" id="PTHR13318">
    <property type="entry name" value="PARTNER OF PAIRED, ISOFORM B-RELATED"/>
    <property type="match status" value="1"/>
</dbReference>
<dbReference type="EMBL" id="JAVXUO010002325">
    <property type="protein sequence ID" value="KAK2974311.1"/>
    <property type="molecule type" value="Genomic_DNA"/>
</dbReference>
<evidence type="ECO:0000259" key="3">
    <source>
        <dbReference type="Pfam" id="PF25372"/>
    </source>
</evidence>
<comment type="caution">
    <text evidence="4">The sequence shown here is derived from an EMBL/GenBank/DDBJ whole genome shotgun (WGS) entry which is preliminary data.</text>
</comment>
<dbReference type="Pfam" id="PF25372">
    <property type="entry name" value="DUF7885"/>
    <property type="match status" value="2"/>
</dbReference>
<name>A0AA88UA14_9ASTE</name>
<dbReference type="AlphaFoldDB" id="A0AA88UA14"/>
<feature type="domain" description="F-box/LRR-repeat protein 15-like leucin rich repeat" evidence="3">
    <location>
        <begin position="523"/>
        <end position="905"/>
    </location>
</feature>
<reference evidence="4" key="1">
    <citation type="submission" date="2022-12" db="EMBL/GenBank/DDBJ databases">
        <title>Draft genome assemblies for two species of Escallonia (Escalloniales).</title>
        <authorList>
            <person name="Chanderbali A."/>
            <person name="Dervinis C."/>
            <person name="Anghel I."/>
            <person name="Soltis D."/>
            <person name="Soltis P."/>
            <person name="Zapata F."/>
        </authorList>
    </citation>
    <scope>NUCLEOTIDE SEQUENCE</scope>
    <source>
        <strain evidence="4">UCBG92.1500</strain>
        <tissue evidence="4">Leaf</tissue>
    </source>
</reference>
<dbReference type="Pfam" id="PF19259">
    <property type="entry name" value="Ty3_capsid"/>
    <property type="match status" value="1"/>
</dbReference>
<dbReference type="InterPro" id="IPR057207">
    <property type="entry name" value="FBXL15_LRR"/>
</dbReference>
<sequence length="954" mass="107500">MRVEIAPSMDLLKPLLPLNPHIQSIKVDCTRLDDSSIDYLLRPSLQDLCLQNCSDFSGKLLSEVGGRCKHLRSLCLASVADKRGRSIDVSDLEELLSGCTQLEVSSAEGWEQRLETYDLRFGSLDATLGDIQKNYSDLKLDLMSTVAQINTKLEALLVTKPNGDGGGTSRGPQPGHPQFGSPSHNQLGRPSTQLQTTTTGTASMKTPKLNFPRFNGENPRGWVRKCEQYFDFCPIHEDFMVAYASVHFDEQVEYWYSTYIKPLGTVRWKQFVEDLYARFSNLSRDSVIGEFNQLKQVASVGEYYNYFEELRAQVVDEFDILDEGYFVKSFVGGLKPEIRSRVEQFEVTTLSKAIHIARKEEIAIHNLFRQPKPSNSSSFHTSPNQPRIIPSFNPKSLASPVTNVPFQTKQLATNPRFSQTSQYHKGILPTPPTPPWKPNQPIKHLTFDEQQLKREQGLCFWCDAKFTPGHQKILILTFDVSIFPRHNFSRIWALASTNLTHLEIGYISAVMVTELLSPTLGPHSSSNIRPSILPKIQNLCLSVDYITDTMVSTISKSLVSLTHLDLRDAPIIEPTFTFDLTNSGLQQINPHGKLKHLSLVRSQQFVGTYFKRVNDLGILLMADRCSSIESIYLGGFCRVTDTGFKTILHSCSSLFKLSVSYGTQLTDLVFHDMHATSLSLTHVSLRWCNLLTNLAVRRLASNMDLSVLDLRDCRNLGDEALRSINTLPKLKTLLLDGSDISDMGLSYLAKGVIGSLVSLSVRGCKRLTDRCVSFLFDGTFNKELRELDLSNLPNLSDASVLLLARSRVQILELRMRQCPLIGDTSVMALASMLVDEGTWHGSCLRILDLYSCGGITPLAFRWLKKPYFPRLRWLGVTGRLNRDLVDAIARGRPFLHVALRGEELGSNQWDNIDDIYVHDYEEVDELEQWLLEYDNGTDDDEEMEDAEIIAEMMA</sequence>
<organism evidence="4 5">
    <name type="scientific">Escallonia rubra</name>
    <dbReference type="NCBI Taxonomy" id="112253"/>
    <lineage>
        <taxon>Eukaryota</taxon>
        <taxon>Viridiplantae</taxon>
        <taxon>Streptophyta</taxon>
        <taxon>Embryophyta</taxon>
        <taxon>Tracheophyta</taxon>
        <taxon>Spermatophyta</taxon>
        <taxon>Magnoliopsida</taxon>
        <taxon>eudicotyledons</taxon>
        <taxon>Gunneridae</taxon>
        <taxon>Pentapetalae</taxon>
        <taxon>asterids</taxon>
        <taxon>campanulids</taxon>
        <taxon>Escalloniales</taxon>
        <taxon>Escalloniaceae</taxon>
        <taxon>Escallonia</taxon>
    </lineage>
</organism>
<feature type="domain" description="Ty3 transposon capsid-like protein" evidence="2">
    <location>
        <begin position="240"/>
        <end position="369"/>
    </location>
</feature>
<evidence type="ECO:0000313" key="5">
    <source>
        <dbReference type="Proteomes" id="UP001187471"/>
    </source>
</evidence>
<dbReference type="InterPro" id="IPR032675">
    <property type="entry name" value="LRR_dom_sf"/>
</dbReference>
<dbReference type="InterPro" id="IPR045358">
    <property type="entry name" value="Ty3_capsid"/>
</dbReference>
<dbReference type="InterPro" id="IPR006553">
    <property type="entry name" value="Leu-rich_rpt_Cys-con_subtyp"/>
</dbReference>
<keyword evidence="5" id="KW-1185">Reference proteome</keyword>
<dbReference type="GO" id="GO:0031146">
    <property type="term" value="P:SCF-dependent proteasomal ubiquitin-dependent protein catabolic process"/>
    <property type="evidence" value="ECO:0007669"/>
    <property type="project" value="TreeGrafter"/>
</dbReference>
<dbReference type="GO" id="GO:0019005">
    <property type="term" value="C:SCF ubiquitin ligase complex"/>
    <property type="evidence" value="ECO:0007669"/>
    <property type="project" value="TreeGrafter"/>
</dbReference>
<dbReference type="Gene3D" id="3.80.10.10">
    <property type="entry name" value="Ribonuclease Inhibitor"/>
    <property type="match status" value="3"/>
</dbReference>
<gene>
    <name evidence="4" type="ORF">RJ640_026872</name>
</gene>
<dbReference type="SUPFAM" id="SSF52047">
    <property type="entry name" value="RNI-like"/>
    <property type="match status" value="1"/>
</dbReference>
<evidence type="ECO:0000256" key="1">
    <source>
        <dbReference type="SAM" id="MobiDB-lite"/>
    </source>
</evidence>
<accession>A0AA88UA14</accession>
<proteinExistence type="predicted"/>
<feature type="compositionally biased region" description="Polar residues" evidence="1">
    <location>
        <begin position="180"/>
        <end position="191"/>
    </location>
</feature>
<evidence type="ECO:0000313" key="4">
    <source>
        <dbReference type="EMBL" id="KAK2974311.1"/>
    </source>
</evidence>